<dbReference type="Pfam" id="PF02743">
    <property type="entry name" value="dCache_1"/>
    <property type="match status" value="1"/>
</dbReference>
<reference evidence="13 14" key="1">
    <citation type="submission" date="2020-08" db="EMBL/GenBank/DDBJ databases">
        <title>Clostridia isolated from Swiss meat.</title>
        <authorList>
            <person name="Wambui J."/>
            <person name="Stevens M.J.A."/>
            <person name="Stephan R."/>
        </authorList>
    </citation>
    <scope>NUCLEOTIDE SEQUENCE [LARGE SCALE GENOMIC DNA]</scope>
    <source>
        <strain evidence="13 14">CM001</strain>
    </source>
</reference>
<feature type="transmembrane region" description="Helical" evidence="10">
    <location>
        <begin position="287"/>
        <end position="306"/>
    </location>
</feature>
<keyword evidence="4 10" id="KW-0812">Transmembrane</keyword>
<evidence type="ECO:0000256" key="4">
    <source>
        <dbReference type="ARBA" id="ARBA00022692"/>
    </source>
</evidence>
<dbReference type="Gene3D" id="3.30.450.20">
    <property type="entry name" value="PAS domain"/>
    <property type="match status" value="2"/>
</dbReference>
<dbReference type="Gene3D" id="1.10.8.500">
    <property type="entry name" value="HAMP domain in histidine kinase"/>
    <property type="match status" value="1"/>
</dbReference>
<evidence type="ECO:0000313" key="14">
    <source>
        <dbReference type="Proteomes" id="UP000585258"/>
    </source>
</evidence>
<keyword evidence="5 10" id="KW-1133">Transmembrane helix</keyword>
<dbReference type="SMART" id="SM00283">
    <property type="entry name" value="MA"/>
    <property type="match status" value="1"/>
</dbReference>
<dbReference type="CDD" id="cd12912">
    <property type="entry name" value="PDC2_MCP_like"/>
    <property type="match status" value="1"/>
</dbReference>
<evidence type="ECO:0000313" key="13">
    <source>
        <dbReference type="EMBL" id="MBB6716690.1"/>
    </source>
</evidence>
<evidence type="ECO:0000259" key="12">
    <source>
        <dbReference type="PROSITE" id="PS50885"/>
    </source>
</evidence>
<dbReference type="PANTHER" id="PTHR32089:SF114">
    <property type="entry name" value="METHYL-ACCEPTING CHEMOTAXIS PROTEIN MCPB"/>
    <property type="match status" value="1"/>
</dbReference>
<comment type="subcellular location">
    <subcellularLocation>
        <location evidence="1">Cell membrane</location>
        <topology evidence="1">Multi-pass membrane protein</topology>
    </subcellularLocation>
</comment>
<evidence type="ECO:0000256" key="3">
    <source>
        <dbReference type="ARBA" id="ARBA00022500"/>
    </source>
</evidence>
<feature type="domain" description="Methyl-accepting transducer" evidence="11">
    <location>
        <begin position="379"/>
        <end position="636"/>
    </location>
</feature>
<dbReference type="InterPro" id="IPR033479">
    <property type="entry name" value="dCache_1"/>
</dbReference>
<keyword evidence="6 10" id="KW-0472">Membrane</keyword>
<sequence>MKFKNLKLNSIRSKLVISLVGICVIPLMITGFGSYTQSKSILSKKLTVTSTQTLTEINNGLSDYFNGFSNMISIAANNYNIVNVDTDDNIKYIPEVLKGSKESNKDILAVYYGSVSGKYANYPVEKMPDNFKANTRPWYKQALENKGKVVITAPYKDVITGNNVVSFIKTVEKNGQVVGVVGMDCTLTTLAERISTKKIGNTGYVFISDVSGNILAHPQEELINTDIASKLSFWDKAKSQDRGFINYNDDGAKKFGVYETNELTGWKLVATLDESELSSDTKSILKTTLLIILIMGLISVALSLLLSKGIAHNIQKLKEVFNKASNGDLTVSITASTKDEFEDLAISFNLMIKNISELMHSVTKSSKTVLETSENLASRSQEVTASINEVANAIEQVAIGSTEQAQNAQNGASQMDDLSNRLDKISVNSNEMDKISSNTKELGSKGLSMINTLIEKSNKTKTATTEVNEIVQDMNESTKQINEISETIANITAQTNLLSLNASIESARAGEAGRGFAVVAEEIRKLADQSKISTEEIKIIIASIQKKSDLAVEAIRSTETVVNEQDLAVSQTQEIFSEILKAIEIMITKVDEVKISIIDINEKKQSTISEIENISAISEETAASSEEVNASTEEITAVMEEFAKDSSELQILAEKLGTEINKFKIN</sequence>
<dbReference type="InterPro" id="IPR004089">
    <property type="entry name" value="MCPsignal_dom"/>
</dbReference>
<comment type="similarity">
    <text evidence="8">Belongs to the methyl-accepting chemotaxis (MCP) protein family.</text>
</comment>
<accession>A0A7X0SFJ0</accession>
<feature type="domain" description="HAMP" evidence="12">
    <location>
        <begin position="308"/>
        <end position="360"/>
    </location>
</feature>
<proteinExistence type="inferred from homology"/>
<dbReference type="EMBL" id="JACKWY010000018">
    <property type="protein sequence ID" value="MBB6716690.1"/>
    <property type="molecule type" value="Genomic_DNA"/>
</dbReference>
<evidence type="ECO:0000256" key="8">
    <source>
        <dbReference type="ARBA" id="ARBA00029447"/>
    </source>
</evidence>
<dbReference type="SMART" id="SM00304">
    <property type="entry name" value="HAMP"/>
    <property type="match status" value="1"/>
</dbReference>
<evidence type="ECO:0000256" key="5">
    <source>
        <dbReference type="ARBA" id="ARBA00022989"/>
    </source>
</evidence>
<dbReference type="GO" id="GO:0005886">
    <property type="term" value="C:plasma membrane"/>
    <property type="evidence" value="ECO:0007669"/>
    <property type="project" value="UniProtKB-SubCell"/>
</dbReference>
<evidence type="ECO:0000256" key="6">
    <source>
        <dbReference type="ARBA" id="ARBA00023136"/>
    </source>
</evidence>
<dbReference type="Gene3D" id="1.10.287.950">
    <property type="entry name" value="Methyl-accepting chemotaxis protein"/>
    <property type="match status" value="1"/>
</dbReference>
<dbReference type="Proteomes" id="UP000585258">
    <property type="component" value="Unassembled WGS sequence"/>
</dbReference>
<name>A0A7X0SFJ0_9CLOT</name>
<dbReference type="CDD" id="cd06225">
    <property type="entry name" value="HAMP"/>
    <property type="match status" value="1"/>
</dbReference>
<dbReference type="RefSeq" id="WP_185165677.1">
    <property type="nucleotide sequence ID" value="NZ_JACKWY010000018.1"/>
</dbReference>
<dbReference type="PROSITE" id="PS50885">
    <property type="entry name" value="HAMP"/>
    <property type="match status" value="1"/>
</dbReference>
<evidence type="ECO:0000256" key="10">
    <source>
        <dbReference type="SAM" id="Phobius"/>
    </source>
</evidence>
<dbReference type="Pfam" id="PF00015">
    <property type="entry name" value="MCPsignal"/>
    <property type="match status" value="1"/>
</dbReference>
<organism evidence="13 14">
    <name type="scientific">Clostridium gasigenes</name>
    <dbReference type="NCBI Taxonomy" id="94869"/>
    <lineage>
        <taxon>Bacteria</taxon>
        <taxon>Bacillati</taxon>
        <taxon>Bacillota</taxon>
        <taxon>Clostridia</taxon>
        <taxon>Eubacteriales</taxon>
        <taxon>Clostridiaceae</taxon>
        <taxon>Clostridium</taxon>
    </lineage>
</organism>
<dbReference type="InterPro" id="IPR029151">
    <property type="entry name" value="Sensor-like_sf"/>
</dbReference>
<evidence type="ECO:0000259" key="11">
    <source>
        <dbReference type="PROSITE" id="PS50111"/>
    </source>
</evidence>
<dbReference type="PROSITE" id="PS50111">
    <property type="entry name" value="CHEMOTAXIS_TRANSDUC_2"/>
    <property type="match status" value="1"/>
</dbReference>
<protein>
    <submittedName>
        <fullName evidence="13">Methyl-accepting chemotaxis protein</fullName>
    </submittedName>
</protein>
<dbReference type="GO" id="GO:0007165">
    <property type="term" value="P:signal transduction"/>
    <property type="evidence" value="ECO:0007669"/>
    <property type="project" value="UniProtKB-KW"/>
</dbReference>
<evidence type="ECO:0000256" key="1">
    <source>
        <dbReference type="ARBA" id="ARBA00004651"/>
    </source>
</evidence>
<feature type="transmembrane region" description="Helical" evidence="10">
    <location>
        <begin position="15"/>
        <end position="35"/>
    </location>
</feature>
<evidence type="ECO:0000256" key="2">
    <source>
        <dbReference type="ARBA" id="ARBA00022475"/>
    </source>
</evidence>
<keyword evidence="7 9" id="KW-0807">Transducer</keyword>
<dbReference type="GO" id="GO:0006935">
    <property type="term" value="P:chemotaxis"/>
    <property type="evidence" value="ECO:0007669"/>
    <property type="project" value="UniProtKB-KW"/>
</dbReference>
<evidence type="ECO:0000256" key="7">
    <source>
        <dbReference type="ARBA" id="ARBA00023224"/>
    </source>
</evidence>
<evidence type="ECO:0000256" key="9">
    <source>
        <dbReference type="PROSITE-ProRule" id="PRU00284"/>
    </source>
</evidence>
<gene>
    <name evidence="13" type="ORF">H7E68_18555</name>
</gene>
<comment type="caution">
    <text evidence="13">The sequence shown here is derived from an EMBL/GenBank/DDBJ whole genome shotgun (WGS) entry which is preliminary data.</text>
</comment>
<keyword evidence="3" id="KW-0145">Chemotaxis</keyword>
<keyword evidence="2" id="KW-1003">Cell membrane</keyword>
<dbReference type="SUPFAM" id="SSF103190">
    <property type="entry name" value="Sensory domain-like"/>
    <property type="match status" value="1"/>
</dbReference>
<dbReference type="Pfam" id="PF00672">
    <property type="entry name" value="HAMP"/>
    <property type="match status" value="1"/>
</dbReference>
<dbReference type="AlphaFoldDB" id="A0A7X0SFJ0"/>
<dbReference type="SUPFAM" id="SSF58104">
    <property type="entry name" value="Methyl-accepting chemotaxis protein (MCP) signaling domain"/>
    <property type="match status" value="1"/>
</dbReference>
<dbReference type="CDD" id="cd12913">
    <property type="entry name" value="PDC1_MCP_like"/>
    <property type="match status" value="1"/>
</dbReference>
<dbReference type="InterPro" id="IPR003660">
    <property type="entry name" value="HAMP_dom"/>
</dbReference>
<dbReference type="PANTHER" id="PTHR32089">
    <property type="entry name" value="METHYL-ACCEPTING CHEMOTAXIS PROTEIN MCPB"/>
    <property type="match status" value="1"/>
</dbReference>